<protein>
    <recommendedName>
        <fullName evidence="3">DUF3265 domain-containing protein</fullName>
    </recommendedName>
</protein>
<dbReference type="AlphaFoldDB" id="A0AAU9Q6D0"/>
<gene>
    <name evidence="1" type="ORF">THF1D04_30161</name>
</gene>
<evidence type="ECO:0000313" key="1">
    <source>
        <dbReference type="EMBL" id="CAH1531481.1"/>
    </source>
</evidence>
<proteinExistence type="predicted"/>
<dbReference type="Proteomes" id="UP001295420">
    <property type="component" value="Unassembled WGS sequence"/>
</dbReference>
<sequence>MLMFNAVACSLFIEYPAFEGQFNEVSRNDEDYIFREFGCDLSI</sequence>
<evidence type="ECO:0000313" key="2">
    <source>
        <dbReference type="Proteomes" id="UP001295420"/>
    </source>
</evidence>
<evidence type="ECO:0008006" key="3">
    <source>
        <dbReference type="Google" id="ProtNLM"/>
    </source>
</evidence>
<organism evidence="1 2">
    <name type="scientific">Vibrio owensii</name>
    <dbReference type="NCBI Taxonomy" id="696485"/>
    <lineage>
        <taxon>Bacteria</taxon>
        <taxon>Pseudomonadati</taxon>
        <taxon>Pseudomonadota</taxon>
        <taxon>Gammaproteobacteria</taxon>
        <taxon>Vibrionales</taxon>
        <taxon>Vibrionaceae</taxon>
        <taxon>Vibrio</taxon>
    </lineage>
</organism>
<name>A0AAU9Q6D0_9VIBR</name>
<comment type="caution">
    <text evidence="1">The sequence shown here is derived from an EMBL/GenBank/DDBJ whole genome shotgun (WGS) entry which is preliminary data.</text>
</comment>
<accession>A0AAU9Q6D0</accession>
<reference evidence="1" key="1">
    <citation type="submission" date="2022-01" db="EMBL/GenBank/DDBJ databases">
        <authorList>
            <person name="Lagorce A."/>
        </authorList>
    </citation>
    <scope>NUCLEOTIDE SEQUENCE</scope>
    <source>
        <strain evidence="1">Th15_F1_D04</strain>
    </source>
</reference>
<dbReference type="EMBL" id="CAKMTQ010000023">
    <property type="protein sequence ID" value="CAH1531481.1"/>
    <property type="molecule type" value="Genomic_DNA"/>
</dbReference>